<comment type="similarity">
    <text evidence="1 3">Belongs to the type-B carboxylesterase/lipase family.</text>
</comment>
<evidence type="ECO:0000259" key="4">
    <source>
        <dbReference type="Pfam" id="PF00135"/>
    </source>
</evidence>
<evidence type="ECO:0000256" key="2">
    <source>
        <dbReference type="ARBA" id="ARBA00022801"/>
    </source>
</evidence>
<protein>
    <recommendedName>
        <fullName evidence="3">Carboxylic ester hydrolase</fullName>
        <ecNumber evidence="3">3.1.1.-</ecNumber>
    </recommendedName>
</protein>
<dbReference type="InterPro" id="IPR029058">
    <property type="entry name" value="AB_hydrolase_fold"/>
</dbReference>
<dbReference type="Pfam" id="PF00135">
    <property type="entry name" value="COesterase"/>
    <property type="match status" value="1"/>
</dbReference>
<comment type="caution">
    <text evidence="5">The sequence shown here is derived from an EMBL/GenBank/DDBJ whole genome shotgun (WGS) entry which is preliminary data.</text>
</comment>
<evidence type="ECO:0000256" key="1">
    <source>
        <dbReference type="ARBA" id="ARBA00005964"/>
    </source>
</evidence>
<proteinExistence type="inferred from homology"/>
<keyword evidence="6" id="KW-1185">Reference proteome</keyword>
<dbReference type="PANTHER" id="PTHR11559">
    <property type="entry name" value="CARBOXYLESTERASE"/>
    <property type="match status" value="1"/>
</dbReference>
<dbReference type="InterPro" id="IPR050309">
    <property type="entry name" value="Type-B_Carboxylest/Lipase"/>
</dbReference>
<dbReference type="Gene3D" id="3.40.50.1820">
    <property type="entry name" value="alpha/beta hydrolase"/>
    <property type="match status" value="1"/>
</dbReference>
<dbReference type="RefSeq" id="WP_276091999.1">
    <property type="nucleotide sequence ID" value="NZ_JARJBC010000001.1"/>
</dbReference>
<evidence type="ECO:0000313" key="5">
    <source>
        <dbReference type="EMBL" id="MDF3288163.1"/>
    </source>
</evidence>
<feature type="domain" description="Carboxylesterase type B" evidence="4">
    <location>
        <begin position="4"/>
        <end position="453"/>
    </location>
</feature>
<dbReference type="InterPro" id="IPR019826">
    <property type="entry name" value="Carboxylesterase_B_AS"/>
</dbReference>
<accession>A0ABT5ZEB1</accession>
<sequence>MPEQPTARTAEGVVEGRWRRGHAVFRGIPYAQPPVGPLRFAAPAPPRRWDGTRQAAEFGPAAPQSGPVQADPQEATGWLTLNVSTPDPGAAGLPVLVWIHGGAYIAGTSSDPTYDPAALTAAGLVVVSINYRLGAEGFVLLDDAPANRGFLDQIAALHWVRRNIASFGGDPDQVTVAGQSAGAGSIAALLTMKAVRGLFQRAITHSVPGWHCTPALAERVAATLAERLGTAPTAAALRGVAPRRLAQEVTALSADLAAYQASWGRFCQAGIAVCPVVDGEVLSETPWSALTGGRASGTRLLVGHTRDEFRLFSVMTGRLGRFTDQDARTALDLFAPAPDGAHAYRAAHPQATAEELVETVYSDALFRIPSLHLAQANAAAGGTSYLFELRLASPALAGTLGACHSLDVPLAFGTLDSPTGKELLGDPPAPEAIAVSRELQRAWVRFATTGDPGWAAYRPDQQLTRVLDAEPMTVPYPEQASHRIWEGRSPVPFEASPGIEPVAPDRVAQAYVRSVEGGQTGQVHPSL</sequence>
<organism evidence="5 6">
    <name type="scientific">Streptomyces silvisoli</name>
    <dbReference type="NCBI Taxonomy" id="3034235"/>
    <lineage>
        <taxon>Bacteria</taxon>
        <taxon>Bacillati</taxon>
        <taxon>Actinomycetota</taxon>
        <taxon>Actinomycetes</taxon>
        <taxon>Kitasatosporales</taxon>
        <taxon>Streptomycetaceae</taxon>
        <taxon>Streptomyces</taxon>
    </lineage>
</organism>
<name>A0ABT5ZEB1_9ACTN</name>
<keyword evidence="2 3" id="KW-0378">Hydrolase</keyword>
<dbReference type="PROSITE" id="PS00122">
    <property type="entry name" value="CARBOXYLESTERASE_B_1"/>
    <property type="match status" value="1"/>
</dbReference>
<dbReference type="EMBL" id="JARJBC010000001">
    <property type="protein sequence ID" value="MDF3288163.1"/>
    <property type="molecule type" value="Genomic_DNA"/>
</dbReference>
<gene>
    <name evidence="5" type="ORF">P3G67_02730</name>
</gene>
<dbReference type="InterPro" id="IPR002018">
    <property type="entry name" value="CarbesteraseB"/>
</dbReference>
<dbReference type="Proteomes" id="UP001216579">
    <property type="component" value="Unassembled WGS sequence"/>
</dbReference>
<dbReference type="EC" id="3.1.1.-" evidence="3"/>
<reference evidence="5 6" key="1">
    <citation type="submission" date="2023-03" db="EMBL/GenBank/DDBJ databases">
        <title>Draft genome sequence of Streptomyces sp. RB6PN23 isolated from peat swamp forest in Thailand.</title>
        <authorList>
            <person name="Klaysubun C."/>
            <person name="Duangmal K."/>
        </authorList>
    </citation>
    <scope>NUCLEOTIDE SEQUENCE [LARGE SCALE GENOMIC DNA]</scope>
    <source>
        <strain evidence="5 6">RB6PN23</strain>
    </source>
</reference>
<evidence type="ECO:0000256" key="3">
    <source>
        <dbReference type="RuleBase" id="RU361235"/>
    </source>
</evidence>
<evidence type="ECO:0000313" key="6">
    <source>
        <dbReference type="Proteomes" id="UP001216579"/>
    </source>
</evidence>
<dbReference type="SUPFAM" id="SSF53474">
    <property type="entry name" value="alpha/beta-Hydrolases"/>
    <property type="match status" value="1"/>
</dbReference>